<keyword evidence="1" id="KW-0812">Transmembrane</keyword>
<accession>E4ZG42</accession>
<protein>
    <submittedName>
        <fullName evidence="2">Uncharacterized protein</fullName>
    </submittedName>
</protein>
<dbReference type="EMBL" id="FP929064">
    <property type="protein sequence ID" value="CBX90262.1"/>
    <property type="molecule type" value="Genomic_DNA"/>
</dbReference>
<evidence type="ECO:0000313" key="2">
    <source>
        <dbReference type="EMBL" id="CBX90262.1"/>
    </source>
</evidence>
<evidence type="ECO:0000256" key="1">
    <source>
        <dbReference type="SAM" id="Phobius"/>
    </source>
</evidence>
<keyword evidence="3" id="KW-1185">Reference proteome</keyword>
<evidence type="ECO:0000313" key="3">
    <source>
        <dbReference type="Proteomes" id="UP000002668"/>
    </source>
</evidence>
<feature type="transmembrane region" description="Helical" evidence="1">
    <location>
        <begin position="105"/>
        <end position="122"/>
    </location>
</feature>
<proteinExistence type="predicted"/>
<organism evidence="2 3">
    <name type="scientific">Leptosphaeria maculans (strain JN3 / isolate v23.1.3 / race Av1-4-5-6-7-8)</name>
    <name type="common">Blackleg fungus</name>
    <name type="synonym">Phoma lingam</name>
    <dbReference type="NCBI Taxonomy" id="985895"/>
    <lineage>
        <taxon>Eukaryota</taxon>
        <taxon>Fungi</taxon>
        <taxon>Dikarya</taxon>
        <taxon>Ascomycota</taxon>
        <taxon>Pezizomycotina</taxon>
        <taxon>Dothideomycetes</taxon>
        <taxon>Pleosporomycetidae</taxon>
        <taxon>Pleosporales</taxon>
        <taxon>Pleosporineae</taxon>
        <taxon>Leptosphaeriaceae</taxon>
        <taxon>Plenodomus</taxon>
        <taxon>Plenodomus lingam/Leptosphaeria maculans species complex</taxon>
    </lineage>
</organism>
<dbReference type="AlphaFoldDB" id="E4ZG42"/>
<dbReference type="HOGENOM" id="CLU_1652458_0_0_1"/>
<keyword evidence="1" id="KW-1133">Transmembrane helix</keyword>
<gene>
    <name evidence="2" type="ORF">LEMA_P063880.1</name>
</gene>
<dbReference type="VEuPathDB" id="FungiDB:LEMA_P063880.1"/>
<dbReference type="Proteomes" id="UP000002668">
    <property type="component" value="Genome"/>
</dbReference>
<dbReference type="InParanoid" id="E4ZG42"/>
<sequence length="160" mass="17495">MDFFRPPFAATMGKGGCRLSKRPRIACGHSHGAGANCRNSVTGNMGKSSPDGNVIQVTLPATLHMVTLDGGNHSISSIHLLFLTLSDILLTFGLCGSTVPVGGWLLLVLFGLWLWLWLWLWLSRPRTTNRQIRQTCARMADEILQITGPYDTSTVVPTTM</sequence>
<name>E4ZG42_LEPMJ</name>
<reference evidence="3" key="1">
    <citation type="journal article" date="2011" name="Nat. Commun.">
        <title>Effector diversification within compartments of the Leptosphaeria maculans genome affected by Repeat-Induced Point mutations.</title>
        <authorList>
            <person name="Rouxel T."/>
            <person name="Grandaubert J."/>
            <person name="Hane J.K."/>
            <person name="Hoede C."/>
            <person name="van de Wouw A.P."/>
            <person name="Couloux A."/>
            <person name="Dominguez V."/>
            <person name="Anthouard V."/>
            <person name="Bally P."/>
            <person name="Bourras S."/>
            <person name="Cozijnsen A.J."/>
            <person name="Ciuffetti L.M."/>
            <person name="Degrave A."/>
            <person name="Dilmaghani A."/>
            <person name="Duret L."/>
            <person name="Fudal I."/>
            <person name="Goodwin S.B."/>
            <person name="Gout L."/>
            <person name="Glaser N."/>
            <person name="Linglin J."/>
            <person name="Kema G.H.J."/>
            <person name="Lapalu N."/>
            <person name="Lawrence C.B."/>
            <person name="May K."/>
            <person name="Meyer M."/>
            <person name="Ollivier B."/>
            <person name="Poulain J."/>
            <person name="Schoch C.L."/>
            <person name="Simon A."/>
            <person name="Spatafora J.W."/>
            <person name="Stachowiak A."/>
            <person name="Turgeon B.G."/>
            <person name="Tyler B.M."/>
            <person name="Vincent D."/>
            <person name="Weissenbach J."/>
            <person name="Amselem J."/>
            <person name="Quesneville H."/>
            <person name="Oliver R.P."/>
            <person name="Wincker P."/>
            <person name="Balesdent M.-H."/>
            <person name="Howlett B.J."/>
        </authorList>
    </citation>
    <scope>NUCLEOTIDE SEQUENCE [LARGE SCALE GENOMIC DNA]</scope>
    <source>
        <strain evidence="3">JN3 / isolate v23.1.3 / race Av1-4-5-6-7-8</strain>
    </source>
</reference>
<keyword evidence="1" id="KW-0472">Membrane</keyword>